<protein>
    <submittedName>
        <fullName evidence="4">Mutatorlike Transposase</fullName>
    </submittedName>
</protein>
<dbReference type="AlphaFoldDB" id="A0A225WS66"/>
<dbReference type="PANTHER" id="PTHR31973">
    <property type="entry name" value="POLYPROTEIN, PUTATIVE-RELATED"/>
    <property type="match status" value="1"/>
</dbReference>
<dbReference type="GO" id="GO:0008270">
    <property type="term" value="F:zinc ion binding"/>
    <property type="evidence" value="ECO:0007669"/>
    <property type="project" value="UniProtKB-KW"/>
</dbReference>
<proteinExistence type="predicted"/>
<dbReference type="PROSITE" id="PS50966">
    <property type="entry name" value="ZF_SWIM"/>
    <property type="match status" value="1"/>
</dbReference>
<dbReference type="PANTHER" id="PTHR31973:SF187">
    <property type="entry name" value="MUTATOR TRANSPOSASE MUDRA PROTEIN"/>
    <property type="match status" value="1"/>
</dbReference>
<evidence type="ECO:0000259" key="2">
    <source>
        <dbReference type="PROSITE" id="PS50158"/>
    </source>
</evidence>
<feature type="domain" description="CCHC-type" evidence="2">
    <location>
        <begin position="480"/>
        <end position="495"/>
    </location>
</feature>
<dbReference type="InterPro" id="IPR007527">
    <property type="entry name" value="Znf_SWIM"/>
</dbReference>
<dbReference type="Pfam" id="PF04434">
    <property type="entry name" value="SWIM"/>
    <property type="match status" value="1"/>
</dbReference>
<comment type="caution">
    <text evidence="4">The sequence shown here is derived from an EMBL/GenBank/DDBJ whole genome shotgun (WGS) entry which is preliminary data.</text>
</comment>
<dbReference type="InterPro" id="IPR001878">
    <property type="entry name" value="Znf_CCHC"/>
</dbReference>
<keyword evidence="5" id="KW-1185">Reference proteome</keyword>
<gene>
    <name evidence="4" type="ORF">PHMEG_0005789</name>
</gene>
<dbReference type="Proteomes" id="UP000198211">
    <property type="component" value="Unassembled WGS sequence"/>
</dbReference>
<evidence type="ECO:0000256" key="1">
    <source>
        <dbReference type="PROSITE-ProRule" id="PRU00047"/>
    </source>
</evidence>
<keyword evidence="1" id="KW-0863">Zinc-finger</keyword>
<dbReference type="OrthoDB" id="165010at2759"/>
<keyword evidence="1" id="KW-0479">Metal-binding</keyword>
<dbReference type="PROSITE" id="PS50158">
    <property type="entry name" value="ZF_CCHC"/>
    <property type="match status" value="1"/>
</dbReference>
<evidence type="ECO:0000313" key="4">
    <source>
        <dbReference type="EMBL" id="OWZ19889.1"/>
    </source>
</evidence>
<dbReference type="GO" id="GO:0003676">
    <property type="term" value="F:nucleic acid binding"/>
    <property type="evidence" value="ECO:0007669"/>
    <property type="project" value="InterPro"/>
</dbReference>
<sequence>MRFDTRTEATSHIQNFVLAQGARAIQSRKLTGKNRMVYMCTSPTKCSFSAVVTRSQSKNRQGFFLSSFNAKHNGCTGLPRPTAKQLSSMTSAVACVQSNPSVQGKQLIKQLKTLNGVTMGNRMSYRVRDKIKELVSGNYQESCQRLESTLQLFCELNPGTHMAFEVDSKQHFRRAFLSNPSTAIIHQNSQRVLDTSECQWFLLNCMRAGIQMSKTPVFMDRGKSGIAAGATFGLQLHFCTQHIADDLRKKFKGRFTPELDEELNHIQSSETKELFDSQLQAFGRKNADMESYIRSIDPANWALYPHIETVALYGWNTTNFVESDALAARERHPTGFFMHYMETFMETKFLRSQKATTWLAEGKVITDYAESKFVNIATKTCECSFMRQNAIPCRHFTAVLMNIKQYHTIFEYFDECYLVKNYHVMSDVENGLNIKLPRDSDIKTDCTVLGSVPTTARKRDQNKRLPNDVEEVSSSTTKRRRCSNCGEFGHNVRTCITGDCSDVEN</sequence>
<evidence type="ECO:0000313" key="5">
    <source>
        <dbReference type="Proteomes" id="UP000198211"/>
    </source>
</evidence>
<dbReference type="EMBL" id="NBNE01000388">
    <property type="protein sequence ID" value="OWZ19889.1"/>
    <property type="molecule type" value="Genomic_DNA"/>
</dbReference>
<name>A0A225WS66_9STRA</name>
<accession>A0A225WS66</accession>
<organism evidence="4 5">
    <name type="scientific">Phytophthora megakarya</name>
    <dbReference type="NCBI Taxonomy" id="4795"/>
    <lineage>
        <taxon>Eukaryota</taxon>
        <taxon>Sar</taxon>
        <taxon>Stramenopiles</taxon>
        <taxon>Oomycota</taxon>
        <taxon>Peronosporomycetes</taxon>
        <taxon>Peronosporales</taxon>
        <taxon>Peronosporaceae</taxon>
        <taxon>Phytophthora</taxon>
    </lineage>
</organism>
<feature type="domain" description="SWIM-type" evidence="3">
    <location>
        <begin position="372"/>
        <end position="404"/>
    </location>
</feature>
<reference evidence="5" key="1">
    <citation type="submission" date="2017-03" db="EMBL/GenBank/DDBJ databases">
        <title>Phytopthora megakarya and P. palmivora, two closely related causual agents of cacao black pod achieved similar genome size and gene model numbers by different mechanisms.</title>
        <authorList>
            <person name="Ali S."/>
            <person name="Shao J."/>
            <person name="Larry D.J."/>
            <person name="Kronmiller B."/>
            <person name="Shen D."/>
            <person name="Strem M.D."/>
            <person name="Melnick R.L."/>
            <person name="Guiltinan M.J."/>
            <person name="Tyler B.M."/>
            <person name="Meinhardt L.W."/>
            <person name="Bailey B.A."/>
        </authorList>
    </citation>
    <scope>NUCLEOTIDE SEQUENCE [LARGE SCALE GENOMIC DNA]</scope>
    <source>
        <strain evidence="5">zdho120</strain>
    </source>
</reference>
<evidence type="ECO:0000259" key="3">
    <source>
        <dbReference type="PROSITE" id="PS50966"/>
    </source>
</evidence>
<keyword evidence="1" id="KW-0862">Zinc</keyword>